<dbReference type="Pfam" id="PF03169">
    <property type="entry name" value="OPT"/>
    <property type="match status" value="1"/>
</dbReference>
<evidence type="ECO:0000256" key="3">
    <source>
        <dbReference type="ARBA" id="ARBA00022448"/>
    </source>
</evidence>
<dbReference type="InterPro" id="IPR004648">
    <property type="entry name" value="Oligpept_transpt"/>
</dbReference>
<keyword evidence="6" id="KW-0653">Protein transport</keyword>
<evidence type="ECO:0000313" key="11">
    <source>
        <dbReference type="Proteomes" id="UP000271241"/>
    </source>
</evidence>
<feature type="transmembrane region" description="Helical" evidence="9">
    <location>
        <begin position="602"/>
        <end position="619"/>
    </location>
</feature>
<sequence>MHEAHPADKAAAADLEKRLDFTPEEVERYNSPYEVVRVTVSTKDDPTLPTLTFRFWVLGIFFNCVLAFVNQFFWYRATPLTVTGLVAQLLSYPLGSAMARILPDKRVNLGLFSFSLNPGPFNVKEHVLITVCATAGASTAYAVDIVAIKRVFYGSDLGFGPSLLLILTTQCLGYGLAGMCRRFLVRPSAMIWPAQLVNVTLFRTLHEEEEGDKSHMSRIRFFVIVAGCSFAYYFLPGYLASFLSTISLLCYFAPRNRVANLIGSGNRGLGLLSFSLDWNYITGFLGTPLAVPLWAQANIFVGFLLILYVLIPIGYFSNIWDAQKYPIFDSDLYRENGDVYDTMAILDENLLLDETKYAAEGQLRLSYFFAITYGIGFAALSSVISHTILYHGKEIVQRFREARSSDDDIHARLMDRYPEVPDWWYIAMFVTNTIVAIIVCELFGIDLPWWGLLLAVAMSVFFIVPIGIITAVTNQMPGLNIITELVIGFILPGRAIANVTFKTYGYITMVQGLNLVSDLKLGHYMKIPPRHMFIAQTIGTMLAGLINLATSYLMFYLIPGICNENNKVWSCDSTRVFYSASVIWGAIGPNRMFGSEGYYSALNWWFLIGFLAPIPFWLLTRRFPNVKWLKYIHTPVLIGGTAIMPPAKAGMYTTWIIIGFISQFIVYRYRRELWSRFNYVLSAAMDSGVAIAGLIIFFAFQYWEFEVDWWGNQPDCPHFKEVAGPILAS</sequence>
<feature type="transmembrane region" description="Helical" evidence="9">
    <location>
        <begin position="221"/>
        <end position="249"/>
    </location>
</feature>
<keyword evidence="11" id="KW-1185">Reference proteome</keyword>
<keyword evidence="3" id="KW-0813">Transport</keyword>
<dbReference type="GO" id="GO:0015031">
    <property type="term" value="P:protein transport"/>
    <property type="evidence" value="ECO:0007669"/>
    <property type="project" value="UniProtKB-KW"/>
</dbReference>
<keyword evidence="4 9" id="KW-0812">Transmembrane</keyword>
<evidence type="ECO:0000256" key="2">
    <source>
        <dbReference type="ARBA" id="ARBA00008807"/>
    </source>
</evidence>
<dbReference type="InterPro" id="IPR004813">
    <property type="entry name" value="OPT"/>
</dbReference>
<evidence type="ECO:0000256" key="8">
    <source>
        <dbReference type="ARBA" id="ARBA00023136"/>
    </source>
</evidence>
<dbReference type="OrthoDB" id="9986677at2759"/>
<evidence type="ECO:0000256" key="9">
    <source>
        <dbReference type="SAM" id="Phobius"/>
    </source>
</evidence>
<comment type="similarity">
    <text evidence="2">Belongs to the oligopeptide OPT transporter family.</text>
</comment>
<protein>
    <submittedName>
        <fullName evidence="10">Oligopeptide transporter OPT family</fullName>
    </submittedName>
</protein>
<keyword evidence="5" id="KW-0571">Peptide transport</keyword>
<feature type="transmembrane region" description="Helical" evidence="9">
    <location>
        <begin position="533"/>
        <end position="558"/>
    </location>
</feature>
<dbReference type="GO" id="GO:0016020">
    <property type="term" value="C:membrane"/>
    <property type="evidence" value="ECO:0007669"/>
    <property type="project" value="UniProtKB-SubCell"/>
</dbReference>
<evidence type="ECO:0000256" key="1">
    <source>
        <dbReference type="ARBA" id="ARBA00004141"/>
    </source>
</evidence>
<dbReference type="GO" id="GO:0035673">
    <property type="term" value="F:oligopeptide transmembrane transporter activity"/>
    <property type="evidence" value="ECO:0007669"/>
    <property type="project" value="InterPro"/>
</dbReference>
<feature type="transmembrane region" description="Helical" evidence="9">
    <location>
        <begin position="679"/>
        <end position="703"/>
    </location>
</feature>
<evidence type="ECO:0000256" key="4">
    <source>
        <dbReference type="ARBA" id="ARBA00022692"/>
    </source>
</evidence>
<feature type="transmembrane region" description="Helical" evidence="9">
    <location>
        <begin position="367"/>
        <end position="390"/>
    </location>
</feature>
<feature type="transmembrane region" description="Helical" evidence="9">
    <location>
        <begin position="450"/>
        <end position="472"/>
    </location>
</feature>
<evidence type="ECO:0000313" key="10">
    <source>
        <dbReference type="EMBL" id="RKP10959.1"/>
    </source>
</evidence>
<dbReference type="EMBL" id="KZ992431">
    <property type="protein sequence ID" value="RKP10959.1"/>
    <property type="molecule type" value="Genomic_DNA"/>
</dbReference>
<feature type="transmembrane region" description="Helical" evidence="9">
    <location>
        <begin position="423"/>
        <end position="444"/>
    </location>
</feature>
<feature type="transmembrane region" description="Helical" evidence="9">
    <location>
        <begin position="159"/>
        <end position="180"/>
    </location>
</feature>
<name>A0A4V1IXG3_9FUNG</name>
<feature type="transmembrane region" description="Helical" evidence="9">
    <location>
        <begin position="269"/>
        <end position="291"/>
    </location>
</feature>
<dbReference type="AlphaFoldDB" id="A0A4V1IXG3"/>
<evidence type="ECO:0000256" key="7">
    <source>
        <dbReference type="ARBA" id="ARBA00022989"/>
    </source>
</evidence>
<proteinExistence type="inferred from homology"/>
<dbReference type="Proteomes" id="UP000271241">
    <property type="component" value="Unassembled WGS sequence"/>
</dbReference>
<comment type="subcellular location">
    <subcellularLocation>
        <location evidence="1">Membrane</location>
        <topology evidence="1">Multi-pass membrane protein</topology>
    </subcellularLocation>
</comment>
<gene>
    <name evidence="10" type="ORF">THASP1DRAFT_12145</name>
</gene>
<keyword evidence="7 9" id="KW-1133">Transmembrane helix</keyword>
<dbReference type="NCBIfam" id="TIGR00727">
    <property type="entry name" value="ISP4_OPT"/>
    <property type="match status" value="1"/>
</dbReference>
<reference evidence="11" key="1">
    <citation type="journal article" date="2018" name="Nat. Microbiol.">
        <title>Leveraging single-cell genomics to expand the fungal tree of life.</title>
        <authorList>
            <person name="Ahrendt S.R."/>
            <person name="Quandt C.A."/>
            <person name="Ciobanu D."/>
            <person name="Clum A."/>
            <person name="Salamov A."/>
            <person name="Andreopoulos B."/>
            <person name="Cheng J.F."/>
            <person name="Woyke T."/>
            <person name="Pelin A."/>
            <person name="Henrissat B."/>
            <person name="Reynolds N.K."/>
            <person name="Benny G.L."/>
            <person name="Smith M.E."/>
            <person name="James T.Y."/>
            <person name="Grigoriev I.V."/>
        </authorList>
    </citation>
    <scope>NUCLEOTIDE SEQUENCE [LARGE SCALE GENOMIC DNA]</scope>
    <source>
        <strain evidence="11">RSA 1356</strain>
    </source>
</reference>
<feature type="transmembrane region" description="Helical" evidence="9">
    <location>
        <begin position="650"/>
        <end position="667"/>
    </location>
</feature>
<evidence type="ECO:0000256" key="5">
    <source>
        <dbReference type="ARBA" id="ARBA00022856"/>
    </source>
</evidence>
<accession>A0A4V1IXG3</accession>
<feature type="transmembrane region" description="Helical" evidence="9">
    <location>
        <begin position="479"/>
        <end position="497"/>
    </location>
</feature>
<organism evidence="10 11">
    <name type="scientific">Thamnocephalis sphaerospora</name>
    <dbReference type="NCBI Taxonomy" id="78915"/>
    <lineage>
        <taxon>Eukaryota</taxon>
        <taxon>Fungi</taxon>
        <taxon>Fungi incertae sedis</taxon>
        <taxon>Zoopagomycota</taxon>
        <taxon>Zoopagomycotina</taxon>
        <taxon>Zoopagomycetes</taxon>
        <taxon>Zoopagales</taxon>
        <taxon>Sigmoideomycetaceae</taxon>
        <taxon>Thamnocephalis</taxon>
    </lineage>
</organism>
<dbReference type="NCBIfam" id="TIGR00728">
    <property type="entry name" value="OPT_sfam"/>
    <property type="match status" value="1"/>
</dbReference>
<feature type="transmembrane region" description="Helical" evidence="9">
    <location>
        <begin position="53"/>
        <end position="73"/>
    </location>
</feature>
<keyword evidence="8 9" id="KW-0472">Membrane</keyword>
<evidence type="ECO:0000256" key="6">
    <source>
        <dbReference type="ARBA" id="ARBA00022927"/>
    </source>
</evidence>
<feature type="transmembrane region" description="Helical" evidence="9">
    <location>
        <begin position="298"/>
        <end position="316"/>
    </location>
</feature>
<dbReference type="PANTHER" id="PTHR22601">
    <property type="entry name" value="ISP4 LIKE PROTEIN"/>
    <property type="match status" value="1"/>
</dbReference>